<dbReference type="AlphaFoldDB" id="A0A0K8P9B7"/>
<reference evidence="5" key="1">
    <citation type="journal article" date="2015" name="Genome Announc.">
        <title>Draft Genome Sequence of Anaerolineae Strain TC1, a Novel Isolate from a Methanogenic Wastewater Treatment System.</title>
        <authorList>
            <person name="Matsuura N."/>
            <person name="Tourlousse D.M."/>
            <person name="Sun L."/>
            <person name="Toyonaga M."/>
            <person name="Kuroda K."/>
            <person name="Ohashi A."/>
            <person name="Cruz R."/>
            <person name="Yamaguchi T."/>
            <person name="Sekiguchi Y."/>
        </authorList>
    </citation>
    <scope>NUCLEOTIDE SEQUENCE [LARGE SCALE GENOMIC DNA]</scope>
    <source>
        <strain evidence="5">TC1</strain>
    </source>
</reference>
<evidence type="ECO:0000256" key="3">
    <source>
        <dbReference type="SAM" id="SignalP"/>
    </source>
</evidence>
<dbReference type="PANTHER" id="PTHR30483">
    <property type="entry name" value="LEUCINE-SPECIFIC-BINDING PROTEIN"/>
    <property type="match status" value="1"/>
</dbReference>
<dbReference type="EMBL" id="DF968179">
    <property type="protein sequence ID" value="GAP39211.1"/>
    <property type="molecule type" value="Genomic_DNA"/>
</dbReference>
<name>A0A0K8P9B7_9CHLR</name>
<dbReference type="Gene3D" id="3.40.50.2300">
    <property type="match status" value="2"/>
</dbReference>
<comment type="similarity">
    <text evidence="1">Belongs to the leucine-binding protein family.</text>
</comment>
<dbReference type="RefSeq" id="WP_062277094.1">
    <property type="nucleotide sequence ID" value="NZ_DF968179.1"/>
</dbReference>
<evidence type="ECO:0000256" key="1">
    <source>
        <dbReference type="ARBA" id="ARBA00010062"/>
    </source>
</evidence>
<evidence type="ECO:0000256" key="2">
    <source>
        <dbReference type="ARBA" id="ARBA00022729"/>
    </source>
</evidence>
<keyword evidence="6" id="KW-1185">Reference proteome</keyword>
<dbReference type="InterPro" id="IPR028082">
    <property type="entry name" value="Peripla_BP_I"/>
</dbReference>
<dbReference type="InterPro" id="IPR051010">
    <property type="entry name" value="BCAA_transport"/>
</dbReference>
<proteinExistence type="inferred from homology"/>
<dbReference type="STRING" id="1678840.ATC1_11132"/>
<evidence type="ECO:0000259" key="4">
    <source>
        <dbReference type="Pfam" id="PF13458"/>
    </source>
</evidence>
<dbReference type="SUPFAM" id="SSF53822">
    <property type="entry name" value="Periplasmic binding protein-like I"/>
    <property type="match status" value="1"/>
</dbReference>
<feature type="domain" description="Leucine-binding protein" evidence="4">
    <location>
        <begin position="29"/>
        <end position="395"/>
    </location>
</feature>
<organism evidence="5">
    <name type="scientific">Flexilinea flocculi</name>
    <dbReference type="NCBI Taxonomy" id="1678840"/>
    <lineage>
        <taxon>Bacteria</taxon>
        <taxon>Bacillati</taxon>
        <taxon>Chloroflexota</taxon>
        <taxon>Anaerolineae</taxon>
        <taxon>Anaerolineales</taxon>
        <taxon>Anaerolineaceae</taxon>
        <taxon>Flexilinea</taxon>
    </lineage>
</organism>
<evidence type="ECO:0000313" key="6">
    <source>
        <dbReference type="Proteomes" id="UP000053370"/>
    </source>
</evidence>
<sequence>MKKNIIPIFMLVVIFTSVCFSSGIAADDTVKIGVVYPLSGNQALTGFEYRAGCELAEEIINNEHPEWAPLKFAETAGIPALNGKKIEIVYGDSQATPERGQNEAERLITQEGVVALIGAFNSSVSTTASQVAERYGIPFICDSASSPTLTSRGFQYFFRVFGNDAIFVENLFTAMREEADKDTSREYKTVMVLNENSLWGSDVADIAKLVAPKYGFEVIDQISYPSTTTQVNSEVQRVIAKDPDILFQASYVADAMLFMRTFKEQKYTPKMYVYADGKPLNFSYRETLGPDGWWTVFRTVYSKKDAPFVKPITEDYFAEHYPDLKFNENQGSVITSVQVLVDAINRAGTTDPEKLREALTQTDIKGEEIILPFAGVQFDETGQNILARAIVVQAQEDFKFVNLWPSEMKNGDYVPYPSWEER</sequence>
<dbReference type="InterPro" id="IPR028081">
    <property type="entry name" value="Leu-bd"/>
</dbReference>
<feature type="chain" id="PRO_5005513866" evidence="3">
    <location>
        <begin position="26"/>
        <end position="422"/>
    </location>
</feature>
<feature type="signal peptide" evidence="3">
    <location>
        <begin position="1"/>
        <end position="25"/>
    </location>
</feature>
<evidence type="ECO:0000313" key="5">
    <source>
        <dbReference type="EMBL" id="GAP39211.1"/>
    </source>
</evidence>
<dbReference type="PANTHER" id="PTHR30483:SF37">
    <property type="entry name" value="ABC TRANSPORTER SUBSTRATE-BINDING PROTEIN"/>
    <property type="match status" value="1"/>
</dbReference>
<gene>
    <name evidence="5" type="ORF">ATC1_11132</name>
</gene>
<protein>
    <submittedName>
        <fullName evidence="5">ABC-type branched-chain amino acid transport system, periplasmic component</fullName>
    </submittedName>
</protein>
<dbReference type="CDD" id="cd06340">
    <property type="entry name" value="PBP1_ABC_ligand_binding-like"/>
    <property type="match status" value="1"/>
</dbReference>
<dbReference type="Proteomes" id="UP000053370">
    <property type="component" value="Unassembled WGS sequence"/>
</dbReference>
<keyword evidence="2 3" id="KW-0732">Signal</keyword>
<dbReference type="Pfam" id="PF13458">
    <property type="entry name" value="Peripla_BP_6"/>
    <property type="match status" value="1"/>
</dbReference>
<accession>A0A0K8P9B7</accession>